<protein>
    <recommendedName>
        <fullName evidence="3">DUF2178 domain-containing protein</fullName>
    </recommendedName>
</protein>
<organism evidence="2">
    <name type="scientific">Methanofollis liminatans</name>
    <dbReference type="NCBI Taxonomy" id="2201"/>
    <lineage>
        <taxon>Archaea</taxon>
        <taxon>Methanobacteriati</taxon>
        <taxon>Methanobacteriota</taxon>
        <taxon>Stenosarchaea group</taxon>
        <taxon>Methanomicrobia</taxon>
        <taxon>Methanomicrobiales</taxon>
        <taxon>Methanomicrobiaceae</taxon>
        <taxon>Methanofollis</taxon>
    </lineage>
</organism>
<comment type="caution">
    <text evidence="2">The sequence shown here is derived from an EMBL/GenBank/DDBJ whole genome shotgun (WGS) entry which is preliminary data.</text>
</comment>
<keyword evidence="1" id="KW-1133">Transmembrane helix</keyword>
<name>A0A831PNE0_9EURY</name>
<feature type="transmembrane region" description="Helical" evidence="1">
    <location>
        <begin position="78"/>
        <end position="102"/>
    </location>
</feature>
<proteinExistence type="predicted"/>
<dbReference type="Proteomes" id="UP000885648">
    <property type="component" value="Unassembled WGS sequence"/>
</dbReference>
<keyword evidence="1" id="KW-0812">Transmembrane</keyword>
<evidence type="ECO:0000313" key="2">
    <source>
        <dbReference type="EMBL" id="HDS62764.1"/>
    </source>
</evidence>
<dbReference type="EMBL" id="DSBY01000059">
    <property type="protein sequence ID" value="HDS62764.1"/>
    <property type="molecule type" value="Genomic_DNA"/>
</dbReference>
<sequence length="135" mass="15211">MKQRKREKYWFGLIAGLLLITAGIPARAILTDRPQIGLLVIVAGAALIVTNMTGIYLRSQKREAEDPDERDKKIQSAAFSDSWTVTFCLAMVLLCIDFTGIIELQATEVLMAIFYSMGISAAFFRWKYREKGDVE</sequence>
<feature type="transmembrane region" description="Helical" evidence="1">
    <location>
        <begin position="36"/>
        <end position="57"/>
    </location>
</feature>
<feature type="transmembrane region" description="Helical" evidence="1">
    <location>
        <begin position="9"/>
        <end position="30"/>
    </location>
</feature>
<evidence type="ECO:0008006" key="3">
    <source>
        <dbReference type="Google" id="ProtNLM"/>
    </source>
</evidence>
<keyword evidence="1" id="KW-0472">Membrane</keyword>
<feature type="transmembrane region" description="Helical" evidence="1">
    <location>
        <begin position="108"/>
        <end position="126"/>
    </location>
</feature>
<gene>
    <name evidence="2" type="ORF">ENN52_01260</name>
</gene>
<accession>A0A831PNE0</accession>
<evidence type="ECO:0000256" key="1">
    <source>
        <dbReference type="SAM" id="Phobius"/>
    </source>
</evidence>
<reference evidence="2" key="1">
    <citation type="journal article" date="2020" name="mSystems">
        <title>Genome- and Community-Level Interaction Insights into Carbon Utilization and Element Cycling Functions of Hydrothermarchaeota in Hydrothermal Sediment.</title>
        <authorList>
            <person name="Zhou Z."/>
            <person name="Liu Y."/>
            <person name="Xu W."/>
            <person name="Pan J."/>
            <person name="Luo Z.H."/>
            <person name="Li M."/>
        </authorList>
    </citation>
    <scope>NUCLEOTIDE SEQUENCE</scope>
    <source>
        <strain evidence="2">SpSt-1183</strain>
    </source>
</reference>
<dbReference type="AlphaFoldDB" id="A0A831PNE0"/>